<dbReference type="Proteomes" id="UP000549617">
    <property type="component" value="Unassembled WGS sequence"/>
</dbReference>
<accession>A0A7W9AHV6</accession>
<dbReference type="InterPro" id="IPR007712">
    <property type="entry name" value="RelE/ParE_toxin"/>
</dbReference>
<name>A0A7W9AHV6_9SPHN</name>
<organism evidence="3 4">
    <name type="scientific">Sphingobium boeckii</name>
    <dbReference type="NCBI Taxonomy" id="1082345"/>
    <lineage>
        <taxon>Bacteria</taxon>
        <taxon>Pseudomonadati</taxon>
        <taxon>Pseudomonadota</taxon>
        <taxon>Alphaproteobacteria</taxon>
        <taxon>Sphingomonadales</taxon>
        <taxon>Sphingomonadaceae</taxon>
        <taxon>Sphingobium</taxon>
    </lineage>
</organism>
<dbReference type="InterPro" id="IPR051803">
    <property type="entry name" value="TA_system_RelE-like_toxin"/>
</dbReference>
<keyword evidence="4" id="KW-1185">Reference proteome</keyword>
<proteinExistence type="inferred from homology"/>
<keyword evidence="2" id="KW-1277">Toxin-antitoxin system</keyword>
<dbReference type="AlphaFoldDB" id="A0A7W9AHV6"/>
<evidence type="ECO:0000256" key="2">
    <source>
        <dbReference type="ARBA" id="ARBA00022649"/>
    </source>
</evidence>
<dbReference type="NCBIfam" id="TIGR02385">
    <property type="entry name" value="RelE_StbE"/>
    <property type="match status" value="1"/>
</dbReference>
<evidence type="ECO:0000313" key="4">
    <source>
        <dbReference type="Proteomes" id="UP000549617"/>
    </source>
</evidence>
<dbReference type="InterPro" id="IPR035093">
    <property type="entry name" value="RelE/ParE_toxin_dom_sf"/>
</dbReference>
<sequence>MLRLVWRDRALADLEAAISYISDRNIAAAERLQMLIEHCAEGLPAHPFLYRPGRVEGTREAVVHPNYIVIYRVTTEAIEITSVVHARRQYP</sequence>
<reference evidence="3 4" key="1">
    <citation type="submission" date="2020-08" db="EMBL/GenBank/DDBJ databases">
        <title>Genomic Encyclopedia of Type Strains, Phase IV (KMG-IV): sequencing the most valuable type-strain genomes for metagenomic binning, comparative biology and taxonomic classification.</title>
        <authorList>
            <person name="Goeker M."/>
        </authorList>
    </citation>
    <scope>NUCLEOTIDE SEQUENCE [LARGE SCALE GENOMIC DNA]</scope>
    <source>
        <strain evidence="3 4">DSM 25079</strain>
    </source>
</reference>
<evidence type="ECO:0000256" key="1">
    <source>
        <dbReference type="ARBA" id="ARBA00006226"/>
    </source>
</evidence>
<protein>
    <submittedName>
        <fullName evidence="3">Addiction module RelE/StbE family toxin</fullName>
    </submittedName>
</protein>
<dbReference type="RefSeq" id="WP_184017608.1">
    <property type="nucleotide sequence ID" value="NZ_JACIJC010000003.1"/>
</dbReference>
<dbReference type="EMBL" id="JACIJC010000003">
    <property type="protein sequence ID" value="MBB5685797.1"/>
    <property type="molecule type" value="Genomic_DNA"/>
</dbReference>
<gene>
    <name evidence="3" type="ORF">FHS49_001813</name>
</gene>
<comment type="similarity">
    <text evidence="1">Belongs to the RelE toxin family.</text>
</comment>
<comment type="caution">
    <text evidence="3">The sequence shown here is derived from an EMBL/GenBank/DDBJ whole genome shotgun (WGS) entry which is preliminary data.</text>
</comment>
<dbReference type="PANTHER" id="PTHR33755:SF6">
    <property type="entry name" value="PLASMID STABILIZATION SYSTEM PROTEIN"/>
    <property type="match status" value="1"/>
</dbReference>
<evidence type="ECO:0000313" key="3">
    <source>
        <dbReference type="EMBL" id="MBB5685797.1"/>
    </source>
</evidence>
<dbReference type="Pfam" id="PF05016">
    <property type="entry name" value="ParE_toxin"/>
    <property type="match status" value="1"/>
</dbReference>
<dbReference type="PANTHER" id="PTHR33755">
    <property type="entry name" value="TOXIN PARE1-RELATED"/>
    <property type="match status" value="1"/>
</dbReference>
<dbReference type="Gene3D" id="3.30.2310.20">
    <property type="entry name" value="RelE-like"/>
    <property type="match status" value="1"/>
</dbReference>